<feature type="compositionally biased region" description="Basic and acidic residues" evidence="3">
    <location>
        <begin position="408"/>
        <end position="421"/>
    </location>
</feature>
<comment type="caution">
    <text evidence="5">The sequence shown here is derived from an EMBL/GenBank/DDBJ whole genome shotgun (WGS) entry which is preliminary data.</text>
</comment>
<dbReference type="Pfam" id="PF12114">
    <property type="entry name" value="Period_C"/>
    <property type="match status" value="1"/>
</dbReference>
<sequence>APKNVTTEELAWKEQPVYSYQQISCLDSVIRYLESCNVPGTAKRKCEASSSVASLNSGVHEQKPADNGMKHVGDPAVLKASGKSNGPPVVGAHLTSLALPGKPESVVSLTSQCSYSSTIVHVGDKKTQPELGMIFANKFSPKWQLPSSLKFRCEQLISPWDLHFLTEVLAVHTQKEEQSFLNKFKEIKKFNIFQSHCNYYLQDKPKGRPGERGGRGQRNTTSGMEQPWKKSGKNRKSKRIKPQESSDSTTSGTKFPHRFPLQGLNTTAWSPSDTSQASYSAMSFPTVMPAYPLPVFPAAGTVPPAPETSLSGFNQLPDSGNTCPMQPPQFSAPLMTPVVALVLPHYVYPEMNNNLPQTLYHSQPSFPAHSTFPSQTVFPTQPPFATPSPFPQQAFFPTQPFHYNPPAESEKVPVTEPRNEPSRSCTPQSVGPQDQASPPLFQSRCSSPLNLLQLEETTKTAESGPPVGLHGALSEEGAIGKIMTTDNCSGKGSLPAESPMDAQNSDALSMSSVLLDILLQEDACSGTGSASSGSGVSAAAESLGSGSNGCDMSGSRTGSSETSHTSKYFGSIDSSENHHKTKMKAEMEESEHFIKYVLQDPIWLLMANTDDTVMMTYQIPSRDLETVLKEDKQKLKQMQKLQPKFTEEQKRELIEVHPWIQQGGLPKTVANSECIFCEDNIQSNFYTSYDEEIHEMDLNEMIEDSGENQLVSLGQVSEEQT</sequence>
<reference evidence="5 6" key="1">
    <citation type="submission" date="2019-09" db="EMBL/GenBank/DDBJ databases">
        <title>Bird 10,000 Genomes (B10K) Project - Family phase.</title>
        <authorList>
            <person name="Zhang G."/>
        </authorList>
    </citation>
    <scope>NUCLEOTIDE SEQUENCE [LARGE SCALE GENOMIC DNA]</scope>
    <source>
        <strain evidence="5">B10K-DU-012-55</strain>
        <tissue evidence="5">Muscle</tissue>
    </source>
</reference>
<feature type="compositionally biased region" description="Polar residues" evidence="3">
    <location>
        <begin position="243"/>
        <end position="253"/>
    </location>
</feature>
<organism evidence="5 6">
    <name type="scientific">Dromas ardeola</name>
    <dbReference type="NCBI Taxonomy" id="458190"/>
    <lineage>
        <taxon>Eukaryota</taxon>
        <taxon>Metazoa</taxon>
        <taxon>Chordata</taxon>
        <taxon>Craniata</taxon>
        <taxon>Vertebrata</taxon>
        <taxon>Euteleostomi</taxon>
        <taxon>Archelosauria</taxon>
        <taxon>Archosauria</taxon>
        <taxon>Dinosauria</taxon>
        <taxon>Saurischia</taxon>
        <taxon>Theropoda</taxon>
        <taxon>Coelurosauria</taxon>
        <taxon>Aves</taxon>
        <taxon>Neognathae</taxon>
        <taxon>Neoaves</taxon>
        <taxon>Charadriiformes</taxon>
        <taxon>Dromadidae</taxon>
        <taxon>Dromas</taxon>
    </lineage>
</organism>
<protein>
    <submittedName>
        <fullName evidence="5">PER2 protein</fullName>
    </submittedName>
</protein>
<feature type="non-terminal residue" evidence="5">
    <location>
        <position position="721"/>
    </location>
</feature>
<dbReference type="GO" id="GO:0005737">
    <property type="term" value="C:cytoplasm"/>
    <property type="evidence" value="ECO:0007669"/>
    <property type="project" value="TreeGrafter"/>
</dbReference>
<keyword evidence="6" id="KW-1185">Reference proteome</keyword>
<evidence type="ECO:0000313" key="6">
    <source>
        <dbReference type="Proteomes" id="UP000586671"/>
    </source>
</evidence>
<feature type="region of interest" description="Disordered" evidence="3">
    <location>
        <begin position="371"/>
        <end position="444"/>
    </location>
</feature>
<dbReference type="InterPro" id="IPR022728">
    <property type="entry name" value="Period_circadian-like_C"/>
</dbReference>
<feature type="compositionally biased region" description="Low complexity" evidence="3">
    <location>
        <begin position="391"/>
        <end position="401"/>
    </location>
</feature>
<dbReference type="GO" id="GO:0032922">
    <property type="term" value="P:circadian regulation of gene expression"/>
    <property type="evidence" value="ECO:0007669"/>
    <property type="project" value="TreeGrafter"/>
</dbReference>
<feature type="domain" description="Period circadian-like C-terminal" evidence="4">
    <location>
        <begin position="504"/>
        <end position="674"/>
    </location>
</feature>
<name>A0A7K5XN19_9CHAR</name>
<dbReference type="GO" id="GO:0005634">
    <property type="term" value="C:nucleus"/>
    <property type="evidence" value="ECO:0007669"/>
    <property type="project" value="UniProtKB-SubCell"/>
</dbReference>
<feature type="compositionally biased region" description="Low complexity" evidence="3">
    <location>
        <begin position="526"/>
        <end position="549"/>
    </location>
</feature>
<feature type="region of interest" description="Disordered" evidence="3">
    <location>
        <begin position="203"/>
        <end position="271"/>
    </location>
</feature>
<evidence type="ECO:0000259" key="4">
    <source>
        <dbReference type="Pfam" id="PF12114"/>
    </source>
</evidence>
<dbReference type="EMBL" id="VYZM01014678">
    <property type="protein sequence ID" value="NWU54392.1"/>
    <property type="molecule type" value="Genomic_DNA"/>
</dbReference>
<feature type="compositionally biased region" description="Pro residues" evidence="3">
    <location>
        <begin position="380"/>
        <end position="390"/>
    </location>
</feature>
<dbReference type="PANTHER" id="PTHR11269:SF9">
    <property type="entry name" value="PERIOD CIRCADIAN PROTEIN HOMOLOG 2"/>
    <property type="match status" value="1"/>
</dbReference>
<feature type="compositionally biased region" description="Basic residues" evidence="3">
    <location>
        <begin position="230"/>
        <end position="240"/>
    </location>
</feature>
<comment type="subcellular location">
    <subcellularLocation>
        <location evidence="1">Nucleus</location>
    </subcellularLocation>
</comment>
<evidence type="ECO:0000313" key="5">
    <source>
        <dbReference type="EMBL" id="NWU54392.1"/>
    </source>
</evidence>
<dbReference type="GO" id="GO:0000976">
    <property type="term" value="F:transcription cis-regulatory region binding"/>
    <property type="evidence" value="ECO:0007669"/>
    <property type="project" value="TreeGrafter"/>
</dbReference>
<dbReference type="Proteomes" id="UP000586671">
    <property type="component" value="Unassembled WGS sequence"/>
</dbReference>
<dbReference type="AlphaFoldDB" id="A0A7K5XN19"/>
<feature type="compositionally biased region" description="Polar residues" evidence="3">
    <location>
        <begin position="422"/>
        <end position="436"/>
    </location>
</feature>
<feature type="compositionally biased region" description="Polar residues" evidence="3">
    <location>
        <begin position="554"/>
        <end position="574"/>
    </location>
</feature>
<feature type="non-terminal residue" evidence="5">
    <location>
        <position position="1"/>
    </location>
</feature>
<dbReference type="InterPro" id="IPR050760">
    <property type="entry name" value="Period_circadian_regulator"/>
</dbReference>
<feature type="compositionally biased region" description="Basic and acidic residues" evidence="3">
    <location>
        <begin position="575"/>
        <end position="585"/>
    </location>
</feature>
<dbReference type="GO" id="GO:0001222">
    <property type="term" value="F:transcription corepressor binding"/>
    <property type="evidence" value="ECO:0007669"/>
    <property type="project" value="TreeGrafter"/>
</dbReference>
<evidence type="ECO:0000256" key="1">
    <source>
        <dbReference type="ARBA" id="ARBA00004123"/>
    </source>
</evidence>
<feature type="compositionally biased region" description="Basic and acidic residues" evidence="3">
    <location>
        <begin position="203"/>
        <end position="214"/>
    </location>
</feature>
<accession>A0A7K5XN19</accession>
<dbReference type="GO" id="GO:0043153">
    <property type="term" value="P:entrainment of circadian clock by photoperiod"/>
    <property type="evidence" value="ECO:0007669"/>
    <property type="project" value="TreeGrafter"/>
</dbReference>
<evidence type="ECO:0000256" key="3">
    <source>
        <dbReference type="SAM" id="MobiDB-lite"/>
    </source>
</evidence>
<proteinExistence type="predicted"/>
<evidence type="ECO:0000256" key="2">
    <source>
        <dbReference type="ARBA" id="ARBA00023242"/>
    </source>
</evidence>
<feature type="region of interest" description="Disordered" evidence="3">
    <location>
        <begin position="526"/>
        <end position="585"/>
    </location>
</feature>
<dbReference type="PANTHER" id="PTHR11269">
    <property type="entry name" value="PERIOD CIRCADIAN PROTEIN"/>
    <property type="match status" value="1"/>
</dbReference>
<dbReference type="GO" id="GO:0000122">
    <property type="term" value="P:negative regulation of transcription by RNA polymerase II"/>
    <property type="evidence" value="ECO:0007669"/>
    <property type="project" value="TreeGrafter"/>
</dbReference>
<keyword evidence="2" id="KW-0539">Nucleus</keyword>
<gene>
    <name evidence="5" type="primary">Per2</name>
    <name evidence="5" type="ORF">DROARD_R04630</name>
</gene>